<dbReference type="Pfam" id="PF13181">
    <property type="entry name" value="TPR_8"/>
    <property type="match status" value="1"/>
</dbReference>
<dbReference type="PROSITE" id="PS50005">
    <property type="entry name" value="TPR"/>
    <property type="match status" value="2"/>
</dbReference>
<sequence>MVDKAKAAEAKAKGNTEFQAKNFKEAIKHFTEAIKHDPTDHVFFSNRSACYASLEDYDKALEDGRECVRLKPDWPKGYTRKGLAEFFLQKYDDAAETYKAGLKLAPEDATLKEGLKKA</sequence>
<dbReference type="Gene3D" id="1.25.40.10">
    <property type="entry name" value="Tetratricopeptide repeat domain"/>
    <property type="match status" value="1"/>
</dbReference>
<organism evidence="4 5">
    <name type="scientific">Durusdinium trenchii</name>
    <dbReference type="NCBI Taxonomy" id="1381693"/>
    <lineage>
        <taxon>Eukaryota</taxon>
        <taxon>Sar</taxon>
        <taxon>Alveolata</taxon>
        <taxon>Dinophyceae</taxon>
        <taxon>Suessiales</taxon>
        <taxon>Symbiodiniaceae</taxon>
        <taxon>Durusdinium</taxon>
    </lineage>
</organism>
<feature type="repeat" description="TPR" evidence="3">
    <location>
        <begin position="75"/>
        <end position="108"/>
    </location>
</feature>
<keyword evidence="5" id="KW-1185">Reference proteome</keyword>
<evidence type="ECO:0000256" key="3">
    <source>
        <dbReference type="PROSITE-ProRule" id="PRU00339"/>
    </source>
</evidence>
<keyword evidence="2 3" id="KW-0802">TPR repeat</keyword>
<reference evidence="4 5" key="1">
    <citation type="submission" date="2024-02" db="EMBL/GenBank/DDBJ databases">
        <authorList>
            <person name="Chen Y."/>
            <person name="Shah S."/>
            <person name="Dougan E. K."/>
            <person name="Thang M."/>
            <person name="Chan C."/>
        </authorList>
    </citation>
    <scope>NUCLEOTIDE SEQUENCE [LARGE SCALE GENOMIC DNA]</scope>
</reference>
<dbReference type="SUPFAM" id="SSF48452">
    <property type="entry name" value="TPR-like"/>
    <property type="match status" value="1"/>
</dbReference>
<dbReference type="Pfam" id="PF13432">
    <property type="entry name" value="TPR_16"/>
    <property type="match status" value="1"/>
</dbReference>
<dbReference type="SMART" id="SM00028">
    <property type="entry name" value="TPR"/>
    <property type="match status" value="3"/>
</dbReference>
<proteinExistence type="predicted"/>
<dbReference type="Pfam" id="PF00515">
    <property type="entry name" value="TPR_1"/>
    <property type="match status" value="1"/>
</dbReference>
<dbReference type="PANTHER" id="PTHR22904:SF523">
    <property type="entry name" value="STRESS-INDUCED-PHOSPHOPROTEIN 1"/>
    <property type="match status" value="1"/>
</dbReference>
<dbReference type="EMBL" id="CAXAMN010023062">
    <property type="protein sequence ID" value="CAK9074980.1"/>
    <property type="molecule type" value="Genomic_DNA"/>
</dbReference>
<keyword evidence="1" id="KW-0677">Repeat</keyword>
<evidence type="ECO:0000313" key="4">
    <source>
        <dbReference type="EMBL" id="CAK9074980.1"/>
    </source>
</evidence>
<gene>
    <name evidence="4" type="ORF">CCMP2556_LOCUS36919</name>
</gene>
<evidence type="ECO:0000313" key="5">
    <source>
        <dbReference type="Proteomes" id="UP001642484"/>
    </source>
</evidence>
<comment type="caution">
    <text evidence="4">The sequence shown here is derived from an EMBL/GenBank/DDBJ whole genome shotgun (WGS) entry which is preliminary data.</text>
</comment>
<evidence type="ECO:0000256" key="2">
    <source>
        <dbReference type="ARBA" id="ARBA00022803"/>
    </source>
</evidence>
<feature type="repeat" description="TPR" evidence="3">
    <location>
        <begin position="7"/>
        <end position="40"/>
    </location>
</feature>
<dbReference type="InterPro" id="IPR011990">
    <property type="entry name" value="TPR-like_helical_dom_sf"/>
</dbReference>
<accession>A0ABP0PG12</accession>
<name>A0ABP0PG12_9DINO</name>
<dbReference type="Proteomes" id="UP001642484">
    <property type="component" value="Unassembled WGS sequence"/>
</dbReference>
<dbReference type="PANTHER" id="PTHR22904">
    <property type="entry name" value="TPR REPEAT CONTAINING PROTEIN"/>
    <property type="match status" value="1"/>
</dbReference>
<dbReference type="InterPro" id="IPR019734">
    <property type="entry name" value="TPR_rpt"/>
</dbReference>
<protein>
    <submittedName>
        <fullName evidence="4">Uncharacterized protein</fullName>
    </submittedName>
</protein>
<evidence type="ECO:0000256" key="1">
    <source>
        <dbReference type="ARBA" id="ARBA00022737"/>
    </source>
</evidence>